<gene>
    <name evidence="3" type="ORF">ACIO7M_08055</name>
</gene>
<feature type="chain" id="PRO_5045813169" description="Glycoside hydrolase family 15" evidence="2">
    <location>
        <begin position="26"/>
        <end position="642"/>
    </location>
</feature>
<proteinExistence type="predicted"/>
<accession>A0ABW8ECT8</accession>
<feature type="compositionally biased region" description="Low complexity" evidence="1">
    <location>
        <begin position="37"/>
        <end position="47"/>
    </location>
</feature>
<dbReference type="InterPro" id="IPR008928">
    <property type="entry name" value="6-hairpin_glycosidase_sf"/>
</dbReference>
<dbReference type="SUPFAM" id="SSF48208">
    <property type="entry name" value="Six-hairpin glycosidases"/>
    <property type="match status" value="1"/>
</dbReference>
<sequence length="642" mass="66255">MPFATGVLPAVLSAVLAAAPSAAQALPSGGPPGDPGARSAPRSAAAPYDGQPLHPTALFGVKSPDHAAAQEFTVDSSRITRVSVYVGSAAATGSITAQIRRDKADPASALASRTVTLASLGGAGAGWLEFPLTADVTPGTPYHLYLQATTAESGNIAWYGTKSAVPGSLTSWNHDRAYWGGWHADPTRLAFHVNPSGSERCGETEPCYVPAAALAARTAGLLSNGTAVEAIAPSFAVGASYLDGSHVLRLPSGRWRHLPDGATASVVVPAEDPGARARIEESRAWLASGRIPGAGTPRQAAAERALLSLRALLRPNGAFAAGWAPAWEYSWPRDGAFAAVAFAATGHDEEAYRILRYDAATQRPDGTWEARTKLDGSGPPDARAWQLDANGWVLWATWHWYRQAPAADREARLRALYPMVRKAADHAAGSLGADGLPPASPDYWELGTDSPNIGTAAPLLAGLNAAADLAAGLGETGDGDRWAGAARRLSAGIAASFAPGGYPRTADGRHGRDSAAAFMAPPVNDAPPGLAAALDSTYQALLLPNGGLSPGNDPGFSWGSYAWTASTSFFAVAWAHTGEGAKADRVLDWVLSKRNGLGELPETVNGSGRPSAVVPLGWTGALLLIAILARDGAPLPAPPLRP</sequence>
<feature type="signal peptide" evidence="2">
    <location>
        <begin position="1"/>
        <end position="25"/>
    </location>
</feature>
<dbReference type="Proteomes" id="UP001617351">
    <property type="component" value="Unassembled WGS sequence"/>
</dbReference>
<dbReference type="RefSeq" id="WP_402378663.1">
    <property type="nucleotide sequence ID" value="NZ_JBIUYY010000003.1"/>
</dbReference>
<evidence type="ECO:0008006" key="5">
    <source>
        <dbReference type="Google" id="ProtNLM"/>
    </source>
</evidence>
<evidence type="ECO:0000313" key="3">
    <source>
        <dbReference type="EMBL" id="MFJ2821048.1"/>
    </source>
</evidence>
<name>A0ABW8ECT8_STRT5</name>
<organism evidence="3 4">
    <name type="scientific">Streptomyces toxytricini</name>
    <name type="common">Actinomyces toxytricini</name>
    <dbReference type="NCBI Taxonomy" id="67369"/>
    <lineage>
        <taxon>Bacteria</taxon>
        <taxon>Bacillati</taxon>
        <taxon>Actinomycetota</taxon>
        <taxon>Actinomycetes</taxon>
        <taxon>Kitasatosporales</taxon>
        <taxon>Streptomycetaceae</taxon>
        <taxon>Streptomyces</taxon>
    </lineage>
</organism>
<dbReference type="PANTHER" id="PTHR31616">
    <property type="entry name" value="TREHALASE"/>
    <property type="match status" value="1"/>
</dbReference>
<comment type="caution">
    <text evidence="3">The sequence shown here is derived from an EMBL/GenBank/DDBJ whole genome shotgun (WGS) entry which is preliminary data.</text>
</comment>
<dbReference type="Gene3D" id="1.50.10.10">
    <property type="match status" value="1"/>
</dbReference>
<dbReference type="PANTHER" id="PTHR31616:SF0">
    <property type="entry name" value="GLUCAN 1,4-ALPHA-GLUCOSIDASE"/>
    <property type="match status" value="1"/>
</dbReference>
<reference evidence="3 4" key="1">
    <citation type="submission" date="2024-10" db="EMBL/GenBank/DDBJ databases">
        <title>The Natural Products Discovery Center: Release of the First 8490 Sequenced Strains for Exploring Actinobacteria Biosynthetic Diversity.</title>
        <authorList>
            <person name="Kalkreuter E."/>
            <person name="Kautsar S.A."/>
            <person name="Yang D."/>
            <person name="Bader C.D."/>
            <person name="Teijaro C.N."/>
            <person name="Fluegel L."/>
            <person name="Davis C.M."/>
            <person name="Simpson J.R."/>
            <person name="Lauterbach L."/>
            <person name="Steele A.D."/>
            <person name="Gui C."/>
            <person name="Meng S."/>
            <person name="Li G."/>
            <person name="Viehrig K."/>
            <person name="Ye F."/>
            <person name="Su P."/>
            <person name="Kiefer A.F."/>
            <person name="Nichols A."/>
            <person name="Cepeda A.J."/>
            <person name="Yan W."/>
            <person name="Fan B."/>
            <person name="Jiang Y."/>
            <person name="Adhikari A."/>
            <person name="Zheng C.-J."/>
            <person name="Schuster L."/>
            <person name="Cowan T.M."/>
            <person name="Smanski M.J."/>
            <person name="Chevrette M.G."/>
            <person name="De Carvalho L.P.S."/>
            <person name="Shen B."/>
        </authorList>
    </citation>
    <scope>NUCLEOTIDE SEQUENCE [LARGE SCALE GENOMIC DNA]</scope>
    <source>
        <strain evidence="3 4">NPDC087220</strain>
    </source>
</reference>
<evidence type="ECO:0000313" key="4">
    <source>
        <dbReference type="Proteomes" id="UP001617351"/>
    </source>
</evidence>
<evidence type="ECO:0000256" key="2">
    <source>
        <dbReference type="SAM" id="SignalP"/>
    </source>
</evidence>
<protein>
    <recommendedName>
        <fullName evidence="5">Glycoside hydrolase family 15</fullName>
    </recommendedName>
</protein>
<dbReference type="InterPro" id="IPR012341">
    <property type="entry name" value="6hp_glycosidase-like_sf"/>
</dbReference>
<keyword evidence="4" id="KW-1185">Reference proteome</keyword>
<evidence type="ECO:0000256" key="1">
    <source>
        <dbReference type="SAM" id="MobiDB-lite"/>
    </source>
</evidence>
<keyword evidence="2" id="KW-0732">Signal</keyword>
<feature type="region of interest" description="Disordered" evidence="1">
    <location>
        <begin position="23"/>
        <end position="49"/>
    </location>
</feature>
<dbReference type="EMBL" id="JBIUYY010000003">
    <property type="protein sequence ID" value="MFJ2821048.1"/>
    <property type="molecule type" value="Genomic_DNA"/>
</dbReference>